<dbReference type="InterPro" id="IPR038071">
    <property type="entry name" value="UROD/MetE-like_sf"/>
</dbReference>
<dbReference type="EMBL" id="CP117826">
    <property type="protein sequence ID" value="XCC61237.1"/>
    <property type="molecule type" value="Genomic_DNA"/>
</dbReference>
<feature type="domain" description="Uroporphyrinogen decarboxylase (URO-D)" evidence="1">
    <location>
        <begin position="99"/>
        <end position="344"/>
    </location>
</feature>
<dbReference type="AlphaFoldDB" id="A0AAU8A5Z9"/>
<dbReference type="InterPro" id="IPR000257">
    <property type="entry name" value="Uroporphyrinogen_deCOase"/>
</dbReference>
<proteinExistence type="predicted"/>
<sequence length="348" mass="39212">MNKRERIMEAIRHREADRVPKGEICIEAGIANRLLKKEYSNAYQDYERDKAVRELLKIDFINIGDWPQDYLGRDEKGRELYRSIYGYEFVTAGASKHIVRPPVERIEDAAQYRVPDISRVSGELVRKFRDTTDLFVFAQIGGPVSMVNEMFDMTDYMIYSMTNTAELGLIGERVMEFEIAKAKLFLDNGADAILIADDIAFNSGTLLPPRIMDEIVFPLHRAAVEEIKRCCDVPVFFHSDGDLRSVMDTIVKNGFDGLHSLQPSAGMDIGEIKRNYGETLCLVGNIDLDHVMTFAPPQEVADVVRRTIDIAAPGGGYILATCNTLIDAIPDENALAMYETAQEYGSYQ</sequence>
<reference evidence="2" key="1">
    <citation type="submission" date="2023-02" db="EMBL/GenBank/DDBJ databases">
        <title>Gut commensal Christensenella minuta modulates host metabolism via a new class of secondary bile acids.</title>
        <authorList>
            <person name="Liu C."/>
        </authorList>
    </citation>
    <scope>NUCLEOTIDE SEQUENCE</scope>
    <source>
        <strain evidence="2">CA70</strain>
    </source>
</reference>
<protein>
    <submittedName>
        <fullName evidence="2">Uroporphyrinogen decarboxylase family protein</fullName>
    </submittedName>
</protein>
<dbReference type="GO" id="GO:0006779">
    <property type="term" value="P:porphyrin-containing compound biosynthetic process"/>
    <property type="evidence" value="ECO:0007669"/>
    <property type="project" value="InterPro"/>
</dbReference>
<dbReference type="Gene3D" id="3.20.20.210">
    <property type="match status" value="1"/>
</dbReference>
<dbReference type="InterPro" id="IPR052024">
    <property type="entry name" value="Methanogen_methyltrans"/>
</dbReference>
<accession>A0AAU8A5Z9</accession>
<dbReference type="RefSeq" id="WP_079546613.1">
    <property type="nucleotide sequence ID" value="NZ_CP117826.1"/>
</dbReference>
<evidence type="ECO:0000259" key="1">
    <source>
        <dbReference type="Pfam" id="PF01208"/>
    </source>
</evidence>
<gene>
    <name evidence="2" type="ORF">PUP29_06755</name>
</gene>
<dbReference type="PANTHER" id="PTHR47099:SF1">
    <property type="entry name" value="METHYLCOBAMIDE:COM METHYLTRANSFERASE MTBA"/>
    <property type="match status" value="1"/>
</dbReference>
<dbReference type="SUPFAM" id="SSF51726">
    <property type="entry name" value="UROD/MetE-like"/>
    <property type="match status" value="1"/>
</dbReference>
<evidence type="ECO:0000313" key="2">
    <source>
        <dbReference type="EMBL" id="XCC61237.1"/>
    </source>
</evidence>
<organism evidence="2">
    <name type="scientific">Christensenella massiliensis</name>
    <dbReference type="NCBI Taxonomy" id="1805714"/>
    <lineage>
        <taxon>Bacteria</taxon>
        <taxon>Bacillati</taxon>
        <taxon>Bacillota</taxon>
        <taxon>Clostridia</taxon>
        <taxon>Christensenellales</taxon>
        <taxon>Christensenellaceae</taxon>
        <taxon>Christensenella</taxon>
    </lineage>
</organism>
<dbReference type="PANTHER" id="PTHR47099">
    <property type="entry name" value="METHYLCOBAMIDE:COM METHYLTRANSFERASE MTBA"/>
    <property type="match status" value="1"/>
</dbReference>
<dbReference type="GO" id="GO:0004853">
    <property type="term" value="F:uroporphyrinogen decarboxylase activity"/>
    <property type="evidence" value="ECO:0007669"/>
    <property type="project" value="InterPro"/>
</dbReference>
<dbReference type="Pfam" id="PF01208">
    <property type="entry name" value="URO-D"/>
    <property type="match status" value="1"/>
</dbReference>
<name>A0AAU8A5Z9_9FIRM</name>